<name>W9BHT0_MYCCO</name>
<sequence length="151" mass="16181">MITLIRRLICGAAGVLMVVALFLPWKEFQEADRVAWGLWKLTFPLCAAVAICALVTAITGGQIGLNRPDVSIIGATDGLGVIITVTLGWLLFHNLPAHAIRQPALVLALLSAAAAALAAADYRPLRGAPWFPTMIDQSGDHRPSRSFSELR</sequence>
<keyword evidence="1" id="KW-0812">Transmembrane</keyword>
<keyword evidence="3" id="KW-1185">Reference proteome</keyword>
<evidence type="ECO:0000313" key="3">
    <source>
        <dbReference type="Proteomes" id="UP000028870"/>
    </source>
</evidence>
<reference evidence="2" key="1">
    <citation type="submission" date="2014-03" db="EMBL/GenBank/DDBJ databases">
        <title>Draft Genome Sequence of Mycobacterium cosmeticum DSM 44829.</title>
        <authorList>
            <person name="Croce O."/>
            <person name="Robert C."/>
            <person name="Raoult D."/>
            <person name="Drancourt M."/>
        </authorList>
    </citation>
    <scope>NUCLEOTIDE SEQUENCE [LARGE SCALE GENOMIC DNA]</scope>
    <source>
        <strain evidence="2">DSM 44829</strain>
    </source>
</reference>
<reference evidence="2" key="2">
    <citation type="submission" date="2014-03" db="EMBL/GenBank/DDBJ databases">
        <authorList>
            <person name="Urmite Genomes"/>
        </authorList>
    </citation>
    <scope>NUCLEOTIDE SEQUENCE</scope>
    <source>
        <strain evidence="2">DSM 44829</strain>
    </source>
</reference>
<dbReference type="OrthoDB" id="4727162at2"/>
<dbReference type="AlphaFoldDB" id="W9BHT0"/>
<proteinExistence type="predicted"/>
<evidence type="ECO:0000313" key="2">
    <source>
        <dbReference type="EMBL" id="CDO06230.1"/>
    </source>
</evidence>
<protein>
    <submittedName>
        <fullName evidence="2">Uncharacterized protein</fullName>
    </submittedName>
</protein>
<keyword evidence="1" id="KW-0472">Membrane</keyword>
<organism evidence="2 3">
    <name type="scientific">Mycolicibacterium cosmeticum</name>
    <dbReference type="NCBI Taxonomy" id="258533"/>
    <lineage>
        <taxon>Bacteria</taxon>
        <taxon>Bacillati</taxon>
        <taxon>Actinomycetota</taxon>
        <taxon>Actinomycetes</taxon>
        <taxon>Mycobacteriales</taxon>
        <taxon>Mycobacteriaceae</taxon>
        <taxon>Mycolicibacterium</taxon>
    </lineage>
</organism>
<comment type="caution">
    <text evidence="2">The sequence shown here is derived from an EMBL/GenBank/DDBJ whole genome shotgun (WGS) entry which is preliminary data.</text>
</comment>
<feature type="transmembrane region" description="Helical" evidence="1">
    <location>
        <begin position="70"/>
        <end position="92"/>
    </location>
</feature>
<dbReference type="Proteomes" id="UP000028870">
    <property type="component" value="Unassembled WGS sequence"/>
</dbReference>
<feature type="transmembrane region" description="Helical" evidence="1">
    <location>
        <begin position="7"/>
        <end position="25"/>
    </location>
</feature>
<accession>W9BHT0</accession>
<dbReference type="EMBL" id="CCBB010000001">
    <property type="protein sequence ID" value="CDO06230.1"/>
    <property type="molecule type" value="Genomic_DNA"/>
</dbReference>
<dbReference type="RefSeq" id="WP_036396581.1">
    <property type="nucleotide sequence ID" value="NZ_CCBB010000001.1"/>
</dbReference>
<evidence type="ECO:0000256" key="1">
    <source>
        <dbReference type="SAM" id="Phobius"/>
    </source>
</evidence>
<feature type="transmembrane region" description="Helical" evidence="1">
    <location>
        <begin position="37"/>
        <end position="58"/>
    </location>
</feature>
<gene>
    <name evidence="2" type="ORF">BN977_01012</name>
</gene>
<keyword evidence="1" id="KW-1133">Transmembrane helix</keyword>
<feature type="transmembrane region" description="Helical" evidence="1">
    <location>
        <begin position="104"/>
        <end position="122"/>
    </location>
</feature>